<protein>
    <recommendedName>
        <fullName evidence="3">DUF2125 domain-containing protein</fullName>
    </recommendedName>
</protein>
<dbReference type="AlphaFoldDB" id="A0A418SHX2"/>
<sequence>MKRLLIVILVVAALWSGYWVVASSYIRSGIEKWFTARQAEDWQAEYSDFRVTGFPNRFDMLWDDLALADPKTGVALELPRFGFFALSYNPLHMIAVWPQTMRISTPLTSVLISSSDLRASLKLHPRRDLQLKGAQVEAEDLVIEGPATLSLGKLNLAMEQVGDRNTYRLGLLAQEVTPPDSLRGSIASGIALPETLQEARLDATVTFSKPWDLSAIDQARPQPRHIQLDLAKAQWGELGLQVSADLDVDDAGVPTGELNLQARNWQALLKLAMDSRALDPRLGQAVEAALKMLAGLSGNPGTLDVTVSFRDGRSYLGPVPVGPAPILQLR</sequence>
<gene>
    <name evidence="1" type="ORF">PSAL_033310</name>
</gene>
<dbReference type="EMBL" id="CP060436">
    <property type="protein sequence ID" value="QPM92068.1"/>
    <property type="molecule type" value="Genomic_DNA"/>
</dbReference>
<accession>A0A418SHX2</accession>
<keyword evidence="2" id="KW-1185">Reference proteome</keyword>
<dbReference type="Proteomes" id="UP000283786">
    <property type="component" value="Chromosome"/>
</dbReference>
<dbReference type="Pfam" id="PF09898">
    <property type="entry name" value="DUF2125"/>
    <property type="match status" value="1"/>
</dbReference>
<dbReference type="InterPro" id="IPR018666">
    <property type="entry name" value="DUF2125"/>
</dbReference>
<dbReference type="RefSeq" id="WP_119838684.1">
    <property type="nucleotide sequence ID" value="NZ_CP060436.1"/>
</dbReference>
<proteinExistence type="predicted"/>
<reference evidence="1 2" key="1">
    <citation type="submission" date="2020-08" db="EMBL/GenBank/DDBJ databases">
        <title>Genome sequence of Rhodobacteraceae bacterium Lw-13e.</title>
        <authorList>
            <person name="Poehlein A."/>
            <person name="Wolter L."/>
            <person name="Daniel R."/>
            <person name="Brinkhoff T."/>
        </authorList>
    </citation>
    <scope>NUCLEOTIDE SEQUENCE [LARGE SCALE GENOMIC DNA]</scope>
    <source>
        <strain evidence="1 2">Lw-13e</strain>
    </source>
</reference>
<evidence type="ECO:0008006" key="3">
    <source>
        <dbReference type="Google" id="ProtNLM"/>
    </source>
</evidence>
<dbReference type="OrthoDB" id="7625707at2"/>
<evidence type="ECO:0000313" key="2">
    <source>
        <dbReference type="Proteomes" id="UP000283786"/>
    </source>
</evidence>
<evidence type="ECO:0000313" key="1">
    <source>
        <dbReference type="EMBL" id="QPM92068.1"/>
    </source>
</evidence>
<dbReference type="KEGG" id="palw:PSAL_033310"/>
<organism evidence="1 2">
    <name type="scientific">Pseudooceanicola algae</name>
    <dbReference type="NCBI Taxonomy" id="1537215"/>
    <lineage>
        <taxon>Bacteria</taxon>
        <taxon>Pseudomonadati</taxon>
        <taxon>Pseudomonadota</taxon>
        <taxon>Alphaproteobacteria</taxon>
        <taxon>Rhodobacterales</taxon>
        <taxon>Paracoccaceae</taxon>
        <taxon>Pseudooceanicola</taxon>
    </lineage>
</organism>
<name>A0A418SHX2_9RHOB</name>